<accession>A0A6N6VTH9</accession>
<evidence type="ECO:0008006" key="3">
    <source>
        <dbReference type="Google" id="ProtNLM"/>
    </source>
</evidence>
<comment type="caution">
    <text evidence="1">The sequence shown here is derived from an EMBL/GenBank/DDBJ whole genome shotgun (WGS) entry which is preliminary data.</text>
</comment>
<dbReference type="Proteomes" id="UP000437748">
    <property type="component" value="Unassembled WGS sequence"/>
</dbReference>
<dbReference type="RefSeq" id="WP_153417820.1">
    <property type="nucleotide sequence ID" value="NZ_CM018765.1"/>
</dbReference>
<gene>
    <name evidence="1" type="ORF">GCL60_16930</name>
</gene>
<name>A0A6N6VTH9_9BACT</name>
<dbReference type="AlphaFoldDB" id="A0A6N6VTH9"/>
<dbReference type="EMBL" id="WFLM01000010">
    <property type="protein sequence ID" value="KAB8035632.1"/>
    <property type="molecule type" value="Genomic_DNA"/>
</dbReference>
<proteinExistence type="predicted"/>
<evidence type="ECO:0000313" key="2">
    <source>
        <dbReference type="Proteomes" id="UP000437748"/>
    </source>
</evidence>
<protein>
    <recommendedName>
        <fullName evidence="3">ParB/Sulfiredoxin domain-containing protein</fullName>
    </recommendedName>
</protein>
<keyword evidence="2" id="KW-1185">Reference proteome</keyword>
<organism evidence="1 2">
    <name type="scientific">Silvanigrella paludirubra</name>
    <dbReference type="NCBI Taxonomy" id="2499159"/>
    <lineage>
        <taxon>Bacteria</taxon>
        <taxon>Pseudomonadati</taxon>
        <taxon>Bdellovibrionota</taxon>
        <taxon>Oligoflexia</taxon>
        <taxon>Silvanigrellales</taxon>
        <taxon>Silvanigrellaceae</taxon>
        <taxon>Silvanigrella</taxon>
    </lineage>
</organism>
<dbReference type="InterPro" id="IPR036086">
    <property type="entry name" value="ParB/Sulfiredoxin_sf"/>
</dbReference>
<sequence length="243" mass="28447">MKIIIMNNVLVPNLEEVIEDMKKMGSPTLHGTYIELKKEKYFAIFDGSHRTVAAKKLGLIPELISHERHEKFLEFGMIVDFHQTVNDFVIDLKFKDTVKYVDFNSPDHEPKYLRLWEETPFIKADEKVDSKIIFEKILEISMNDNASIIHIDTHKYNSILRASYRKNRTEGSKRKEPLTKIDFENFADRTDLITYAKNNFELKMVDGIDIAFEGSFKFKEKSLSLFLLKHAEGYSLTIERLEC</sequence>
<reference evidence="1 2" key="1">
    <citation type="submission" date="2019-10" db="EMBL/GenBank/DDBJ databases">
        <title>New species of Slilvanegrellaceae.</title>
        <authorList>
            <person name="Pitt A."/>
            <person name="Hahn M.W."/>
        </authorList>
    </citation>
    <scope>NUCLEOTIDE SEQUENCE [LARGE SCALE GENOMIC DNA]</scope>
    <source>
        <strain evidence="1 2">SP-Ram-0.45-NSY-1</strain>
        <plasmid evidence="1">unnamed</plasmid>
    </source>
</reference>
<geneLocation type="plasmid" evidence="1">
    <name>unnamed</name>
</geneLocation>
<evidence type="ECO:0000313" key="1">
    <source>
        <dbReference type="EMBL" id="KAB8035632.1"/>
    </source>
</evidence>
<dbReference type="SUPFAM" id="SSF110849">
    <property type="entry name" value="ParB/Sulfiredoxin"/>
    <property type="match status" value="1"/>
</dbReference>
<keyword evidence="1" id="KW-0614">Plasmid</keyword>